<evidence type="ECO:0000313" key="8">
    <source>
        <dbReference type="Proteomes" id="UP000005239"/>
    </source>
</evidence>
<evidence type="ECO:0000256" key="1">
    <source>
        <dbReference type="ARBA" id="ARBA00004245"/>
    </source>
</evidence>
<comment type="subcellular location">
    <subcellularLocation>
        <location evidence="1">Cytoplasm</location>
        <location evidence="1">Cytoskeleton</location>
    </subcellularLocation>
</comment>
<dbReference type="Proteomes" id="UP000005239">
    <property type="component" value="Unassembled WGS sequence"/>
</dbReference>
<feature type="compositionally biased region" description="Basic and acidic residues" evidence="6">
    <location>
        <begin position="336"/>
        <end position="347"/>
    </location>
</feature>
<protein>
    <submittedName>
        <fullName evidence="7">Vab-8</fullName>
    </submittedName>
</protein>
<dbReference type="GO" id="GO:0005524">
    <property type="term" value="F:ATP binding"/>
    <property type="evidence" value="ECO:0007669"/>
    <property type="project" value="UniProtKB-KW"/>
</dbReference>
<dbReference type="InterPro" id="IPR027640">
    <property type="entry name" value="Kinesin-like_fam"/>
</dbReference>
<sequence length="976" mass="110086">MNRGPRPPGLPRLQKSKIRLCARLSSHDLRPGSLSFCTTTNQILLPHATKSHSKHAFDTVFTPECGQSEISSSLLPDLLHGILSGIDGCLISFGGSSATKNAALYSSIHDQQGIAQSTISYVFPMLDKSVELIRSGYTVKISAVHYSQRTDTITDLLRQFNTDPRRFPVRIVEDSLEGPRVENVSEIRVDSVDQAMFYLNTVIDYRLIEEEETQRLSHLFFTLSLYRPDRKTSFHLVDLGMGERNSQRGSLSMPAIGNILIALTQGQKNLPNRDSSLGQLLRCEVGRCRQTTILCSFAERRDENENILQLASKLSKARKIPRRVRGMADSSSVSSTERKKRCDHESSSEQSAAETVIYLGNGRRSSKDKILRESRIPTAEAPLKPLQLHLWPLHCKPSPSRSSHGLHSPSKEGHPGSSVAPLLKGYTPFFSPYSRVYEEMISPPGTSKGVIDDDDDDDESRPFGGVTNSGRIDFGVTIEGETKKDRQAEEEEKRQSILTWMEESNSIGREKLASDDEDDDYNDDDCFEEREREIRLPRPLEDIQEMDEDSLRESMRSGHSTIHANGKHPLSILSREALETIEFNDGGSFEGQDEDLERAMGASISSILSHDMLTRVRGEMLREVSRASSQFSIDEEPSEMDVYRRASHLEEYANDRLKELTDAEKQRQKKRLGLNCCQTSTSSTSTDLKNEEEERKEELRKRRDEIKEEQKELKERREEIDRKLGAPLLSKLTNFTLQAAGFRKVHHPSDSLPSTPTISSRKVLLSARTPSLSNCSSPVHRSKSSLPVRKERRSSKGRLSREREETSLKKPDEITPSHSNLSLRSPYSKVTPARAPSGAESSGRGSDDNGSSVVSGKKMNKRESYSASSGYESATGDYRYYYKNEKNDRFRVIEKRCGIAARESDRLREKQRILQMELVEAKERIGERVEEWRGDLEGKSALSHHTLLDTLVQENRILEKRVVACQNHAMLVTSLL</sequence>
<feature type="region of interest" description="Disordered" evidence="6">
    <location>
        <begin position="394"/>
        <end position="419"/>
    </location>
</feature>
<dbReference type="GO" id="GO:0005634">
    <property type="term" value="C:nucleus"/>
    <property type="evidence" value="ECO:0000318"/>
    <property type="project" value="GO_Central"/>
</dbReference>
<dbReference type="EnsemblMetazoa" id="PPA14050.1">
    <property type="protein sequence ID" value="PPA14050.1"/>
    <property type="gene ID" value="WBGene00103604"/>
</dbReference>
<reference evidence="8" key="1">
    <citation type="journal article" date="2008" name="Nat. Genet.">
        <title>The Pristionchus pacificus genome provides a unique perspective on nematode lifestyle and parasitism.</title>
        <authorList>
            <person name="Dieterich C."/>
            <person name="Clifton S.W."/>
            <person name="Schuster L.N."/>
            <person name="Chinwalla A."/>
            <person name="Delehaunty K."/>
            <person name="Dinkelacker I."/>
            <person name="Fulton L."/>
            <person name="Fulton R."/>
            <person name="Godfrey J."/>
            <person name="Minx P."/>
            <person name="Mitreva M."/>
            <person name="Roeseler W."/>
            <person name="Tian H."/>
            <person name="Witte H."/>
            <person name="Yang S.P."/>
            <person name="Wilson R.K."/>
            <person name="Sommer R.J."/>
        </authorList>
    </citation>
    <scope>NUCLEOTIDE SEQUENCE [LARGE SCALE GENOMIC DNA]</scope>
    <source>
        <strain evidence="8">PS312</strain>
    </source>
</reference>
<keyword evidence="8" id="KW-1185">Reference proteome</keyword>
<keyword evidence="3" id="KW-0067">ATP-binding</keyword>
<evidence type="ECO:0000256" key="4">
    <source>
        <dbReference type="ARBA" id="ARBA00023212"/>
    </source>
</evidence>
<dbReference type="GO" id="GO:0008017">
    <property type="term" value="F:microtubule binding"/>
    <property type="evidence" value="ECO:0000318"/>
    <property type="project" value="GO_Central"/>
</dbReference>
<dbReference type="PANTHER" id="PTHR21608:SF7">
    <property type="entry name" value="KINESIN-LIKE PROTEIN CG14535"/>
    <property type="match status" value="1"/>
</dbReference>
<reference evidence="7" key="2">
    <citation type="submission" date="2022-06" db="UniProtKB">
        <authorList>
            <consortium name="EnsemblMetazoa"/>
        </authorList>
    </citation>
    <scope>IDENTIFICATION</scope>
    <source>
        <strain evidence="7">PS312</strain>
    </source>
</reference>
<feature type="compositionally biased region" description="Polar residues" evidence="6">
    <location>
        <begin position="816"/>
        <end position="825"/>
    </location>
</feature>
<dbReference type="GO" id="GO:0007018">
    <property type="term" value="P:microtubule-based movement"/>
    <property type="evidence" value="ECO:0000318"/>
    <property type="project" value="GO_Central"/>
</dbReference>
<evidence type="ECO:0000256" key="2">
    <source>
        <dbReference type="ARBA" id="ARBA00022741"/>
    </source>
</evidence>
<dbReference type="GO" id="GO:0005737">
    <property type="term" value="C:cytoplasm"/>
    <property type="evidence" value="ECO:0000318"/>
    <property type="project" value="GO_Central"/>
</dbReference>
<organism evidence="7 8">
    <name type="scientific">Pristionchus pacificus</name>
    <name type="common">Parasitic nematode worm</name>
    <dbReference type="NCBI Taxonomy" id="54126"/>
    <lineage>
        <taxon>Eukaryota</taxon>
        <taxon>Metazoa</taxon>
        <taxon>Ecdysozoa</taxon>
        <taxon>Nematoda</taxon>
        <taxon>Chromadorea</taxon>
        <taxon>Rhabditida</taxon>
        <taxon>Rhabditina</taxon>
        <taxon>Diplogasteromorpha</taxon>
        <taxon>Diplogasteroidea</taxon>
        <taxon>Neodiplogasteridae</taxon>
        <taxon>Pristionchus</taxon>
    </lineage>
</organism>
<dbReference type="InterPro" id="IPR001752">
    <property type="entry name" value="Kinesin_motor_dom"/>
</dbReference>
<dbReference type="GO" id="GO:0005874">
    <property type="term" value="C:microtubule"/>
    <property type="evidence" value="ECO:0000318"/>
    <property type="project" value="GO_Central"/>
</dbReference>
<gene>
    <name evidence="7" type="primary">WBGene00103604</name>
</gene>
<dbReference type="PROSITE" id="PS50067">
    <property type="entry name" value="KINESIN_MOTOR_2"/>
    <property type="match status" value="1"/>
</dbReference>
<accession>A0A2A6CRW9</accession>
<feature type="compositionally biased region" description="Basic and acidic residues" evidence="6">
    <location>
        <begin position="688"/>
        <end position="724"/>
    </location>
</feature>
<feature type="compositionally biased region" description="Basic and acidic residues" evidence="6">
    <location>
        <begin position="799"/>
        <end position="815"/>
    </location>
</feature>
<dbReference type="GO" id="GO:0016887">
    <property type="term" value="F:ATP hydrolysis activity"/>
    <property type="evidence" value="ECO:0000318"/>
    <property type="project" value="GO_Central"/>
</dbReference>
<feature type="region of interest" description="Disordered" evidence="6">
    <location>
        <begin position="769"/>
        <end position="871"/>
    </location>
</feature>
<dbReference type="InterPro" id="IPR036961">
    <property type="entry name" value="Kinesin_motor_dom_sf"/>
</dbReference>
<dbReference type="InterPro" id="IPR027417">
    <property type="entry name" value="P-loop_NTPase"/>
</dbReference>
<name>A0A2A6CRW9_PRIPA</name>
<accession>A0A8R1UAU0</accession>
<feature type="region of interest" description="Disordered" evidence="6">
    <location>
        <begin position="319"/>
        <end position="359"/>
    </location>
</feature>
<feature type="compositionally biased region" description="Polar residues" evidence="6">
    <location>
        <begin position="769"/>
        <end position="779"/>
    </location>
</feature>
<dbReference type="Pfam" id="PF00225">
    <property type="entry name" value="Kinesin"/>
    <property type="match status" value="1"/>
</dbReference>
<dbReference type="OrthoDB" id="8862460at2759"/>
<dbReference type="GO" id="GO:0003777">
    <property type="term" value="F:microtubule motor activity"/>
    <property type="evidence" value="ECO:0000318"/>
    <property type="project" value="GO_Central"/>
</dbReference>
<keyword evidence="2" id="KW-0547">Nucleotide-binding</keyword>
<feature type="compositionally biased region" description="Acidic residues" evidence="6">
    <location>
        <begin position="515"/>
        <end position="528"/>
    </location>
</feature>
<keyword evidence="4" id="KW-0206">Cytoskeleton</keyword>
<feature type="compositionally biased region" description="Polar residues" evidence="6">
    <location>
        <begin position="496"/>
        <end position="507"/>
    </location>
</feature>
<proteinExistence type="inferred from homology"/>
<comment type="caution">
    <text evidence="5">Lacks conserved residue(s) required for the propagation of feature annotation.</text>
</comment>
<dbReference type="GO" id="GO:0005871">
    <property type="term" value="C:kinesin complex"/>
    <property type="evidence" value="ECO:0000318"/>
    <property type="project" value="GO_Central"/>
</dbReference>
<evidence type="ECO:0000313" key="7">
    <source>
        <dbReference type="EnsemblMetazoa" id="PPA14050.1"/>
    </source>
</evidence>
<evidence type="ECO:0000256" key="5">
    <source>
        <dbReference type="PROSITE-ProRule" id="PRU00283"/>
    </source>
</evidence>
<keyword evidence="4" id="KW-0963">Cytoplasm</keyword>
<dbReference type="SMART" id="SM00129">
    <property type="entry name" value="KISc"/>
    <property type="match status" value="1"/>
</dbReference>
<evidence type="ECO:0000256" key="3">
    <source>
        <dbReference type="ARBA" id="ARBA00022840"/>
    </source>
</evidence>
<feature type="compositionally biased region" description="Basic and acidic residues" evidence="6">
    <location>
        <begin position="480"/>
        <end position="495"/>
    </location>
</feature>
<comment type="similarity">
    <text evidence="5">Belongs to the TRAFAC class myosin-kinesin ATPase superfamily. Kinesin family.</text>
</comment>
<evidence type="ECO:0000256" key="6">
    <source>
        <dbReference type="SAM" id="MobiDB-lite"/>
    </source>
</evidence>
<feature type="region of interest" description="Disordered" evidence="6">
    <location>
        <begin position="668"/>
        <end position="725"/>
    </location>
</feature>
<feature type="region of interest" description="Disordered" evidence="6">
    <location>
        <begin position="444"/>
        <end position="533"/>
    </location>
</feature>
<dbReference type="SUPFAM" id="SSF52540">
    <property type="entry name" value="P-loop containing nucleoside triphosphate hydrolases"/>
    <property type="match status" value="1"/>
</dbReference>
<dbReference type="AlphaFoldDB" id="A0A2A6CRW9"/>
<dbReference type="PANTHER" id="PTHR21608">
    <property type="entry name" value="KINESIN-LIKE PROTEIN CG14535"/>
    <property type="match status" value="1"/>
</dbReference>
<dbReference type="Gene3D" id="3.40.850.10">
    <property type="entry name" value="Kinesin motor domain"/>
    <property type="match status" value="1"/>
</dbReference>
<feature type="compositionally biased region" description="Low complexity" evidence="6">
    <location>
        <begin position="841"/>
        <end position="856"/>
    </location>
</feature>